<evidence type="ECO:0000313" key="4">
    <source>
        <dbReference type="EMBL" id="CAF1280994.1"/>
    </source>
</evidence>
<accession>A0A815CAA5</accession>
<dbReference type="InterPro" id="IPR041491">
    <property type="entry name" value="TRPM_SLOG"/>
</dbReference>
<name>A0A815CAA5_9BILA</name>
<dbReference type="Proteomes" id="UP000663870">
    <property type="component" value="Unassembled WGS sequence"/>
</dbReference>
<feature type="compositionally biased region" description="Basic and acidic residues" evidence="1">
    <location>
        <begin position="110"/>
        <end position="127"/>
    </location>
</feature>
<organism evidence="4 5">
    <name type="scientific">Rotaria sordida</name>
    <dbReference type="NCBI Taxonomy" id="392033"/>
    <lineage>
        <taxon>Eukaryota</taxon>
        <taxon>Metazoa</taxon>
        <taxon>Spiralia</taxon>
        <taxon>Gnathifera</taxon>
        <taxon>Rotifera</taxon>
        <taxon>Eurotatoria</taxon>
        <taxon>Bdelloidea</taxon>
        <taxon>Philodinida</taxon>
        <taxon>Philodinidae</taxon>
        <taxon>Rotaria</taxon>
    </lineage>
</organism>
<evidence type="ECO:0000256" key="1">
    <source>
        <dbReference type="SAM" id="MobiDB-lite"/>
    </source>
</evidence>
<feature type="domain" description="TRPM SLOG" evidence="2">
    <location>
        <begin position="30"/>
        <end position="111"/>
    </location>
</feature>
<dbReference type="AlphaFoldDB" id="A0A815CAA5"/>
<protein>
    <recommendedName>
        <fullName evidence="2">TRPM SLOG domain-containing protein</fullName>
    </recommendedName>
</protein>
<evidence type="ECO:0000313" key="5">
    <source>
        <dbReference type="Proteomes" id="UP000663870"/>
    </source>
</evidence>
<proteinExistence type="predicted"/>
<feature type="region of interest" description="Disordered" evidence="1">
    <location>
        <begin position="104"/>
        <end position="127"/>
    </location>
</feature>
<dbReference type="EMBL" id="CAJNOL010001075">
    <property type="protein sequence ID" value="CAF1280994.1"/>
    <property type="molecule type" value="Genomic_DNA"/>
</dbReference>
<dbReference type="Proteomes" id="UP000663854">
    <property type="component" value="Unassembled WGS sequence"/>
</dbReference>
<reference evidence="4" key="1">
    <citation type="submission" date="2021-02" db="EMBL/GenBank/DDBJ databases">
        <authorList>
            <person name="Nowell W R."/>
        </authorList>
    </citation>
    <scope>NUCLEOTIDE SEQUENCE</scope>
</reference>
<evidence type="ECO:0000313" key="3">
    <source>
        <dbReference type="EMBL" id="CAF1088944.1"/>
    </source>
</evidence>
<sequence>MTDNVNIAKRDDIESQVGVEIQVNETLANQEEIKRAIQRGLVETAKITNAWVMTNGINHAMNRLIGKGLRTDVSEDDIPCIGLCTWPCSQGHCQLQKKEIKLAHSTQSSDEAHDPEMGRAKHDNKRQESLSWFAKKIRQISKTSTTTNSIPLVIIIK</sequence>
<gene>
    <name evidence="4" type="ORF">JXQ802_LOCUS28493</name>
    <name evidence="3" type="ORF">PYM288_LOCUS19074</name>
</gene>
<comment type="caution">
    <text evidence="4">The sequence shown here is derived from an EMBL/GenBank/DDBJ whole genome shotgun (WGS) entry which is preliminary data.</text>
</comment>
<dbReference type="Pfam" id="PF18139">
    <property type="entry name" value="LSDAT_euk"/>
    <property type="match status" value="1"/>
</dbReference>
<keyword evidence="5" id="KW-1185">Reference proteome</keyword>
<dbReference type="EMBL" id="CAJNOH010000617">
    <property type="protein sequence ID" value="CAF1088944.1"/>
    <property type="molecule type" value="Genomic_DNA"/>
</dbReference>
<evidence type="ECO:0000259" key="2">
    <source>
        <dbReference type="Pfam" id="PF18139"/>
    </source>
</evidence>